<dbReference type="PANTHER" id="PTHR11017">
    <property type="entry name" value="LEUCINE-RICH REPEAT-CONTAINING PROTEIN"/>
    <property type="match status" value="1"/>
</dbReference>
<dbReference type="AlphaFoldDB" id="A0AAV1R489"/>
<evidence type="ECO:0000313" key="1">
    <source>
        <dbReference type="EMBL" id="CAK7327840.1"/>
    </source>
</evidence>
<protein>
    <recommendedName>
        <fullName evidence="3">AAA+ ATPase domain-containing protein</fullName>
    </recommendedName>
</protein>
<organism evidence="1 2">
    <name type="scientific">Dovyalis caffra</name>
    <dbReference type="NCBI Taxonomy" id="77055"/>
    <lineage>
        <taxon>Eukaryota</taxon>
        <taxon>Viridiplantae</taxon>
        <taxon>Streptophyta</taxon>
        <taxon>Embryophyta</taxon>
        <taxon>Tracheophyta</taxon>
        <taxon>Spermatophyta</taxon>
        <taxon>Magnoliopsida</taxon>
        <taxon>eudicotyledons</taxon>
        <taxon>Gunneridae</taxon>
        <taxon>Pentapetalae</taxon>
        <taxon>rosids</taxon>
        <taxon>fabids</taxon>
        <taxon>Malpighiales</taxon>
        <taxon>Salicaceae</taxon>
        <taxon>Flacourtieae</taxon>
        <taxon>Dovyalis</taxon>
    </lineage>
</organism>
<gene>
    <name evidence="1" type="ORF">DCAF_LOCUS5558</name>
</gene>
<comment type="caution">
    <text evidence="1">The sequence shown here is derived from an EMBL/GenBank/DDBJ whole genome shotgun (WGS) entry which is preliminary data.</text>
</comment>
<dbReference type="Gene3D" id="3.40.50.300">
    <property type="entry name" value="P-loop containing nucleotide triphosphate hydrolases"/>
    <property type="match status" value="1"/>
</dbReference>
<evidence type="ECO:0000313" key="2">
    <source>
        <dbReference type="Proteomes" id="UP001314170"/>
    </source>
</evidence>
<dbReference type="Proteomes" id="UP001314170">
    <property type="component" value="Unassembled WGS sequence"/>
</dbReference>
<evidence type="ECO:0008006" key="3">
    <source>
        <dbReference type="Google" id="ProtNLM"/>
    </source>
</evidence>
<dbReference type="InterPro" id="IPR027417">
    <property type="entry name" value="P-loop_NTPase"/>
</dbReference>
<name>A0AAV1R489_9ROSI</name>
<proteinExistence type="predicted"/>
<dbReference type="InterPro" id="IPR044974">
    <property type="entry name" value="Disease_R_plants"/>
</dbReference>
<keyword evidence="2" id="KW-1185">Reference proteome</keyword>
<dbReference type="EMBL" id="CAWUPB010000870">
    <property type="protein sequence ID" value="CAK7327840.1"/>
    <property type="molecule type" value="Genomic_DNA"/>
</dbReference>
<dbReference type="PANTHER" id="PTHR11017:SF573">
    <property type="entry name" value="ADP-RIBOSYL CYCLASE_CYCLIC ADP-RIBOSE HYDROLASE"/>
    <property type="match status" value="1"/>
</dbReference>
<dbReference type="GO" id="GO:0006952">
    <property type="term" value="P:defense response"/>
    <property type="evidence" value="ECO:0007669"/>
    <property type="project" value="InterPro"/>
</dbReference>
<dbReference type="SUPFAM" id="SSF52540">
    <property type="entry name" value="P-loop containing nucleoside triphosphate hydrolases"/>
    <property type="match status" value="1"/>
</dbReference>
<reference evidence="1 2" key="1">
    <citation type="submission" date="2024-01" db="EMBL/GenBank/DDBJ databases">
        <authorList>
            <person name="Waweru B."/>
        </authorList>
    </citation>
    <scope>NUCLEOTIDE SEQUENCE [LARGE SCALE GENOMIC DNA]</scope>
</reference>
<sequence length="199" mass="22257">MVQSWRDALRKVAGIAGWSARHYSEAEWAMVVVNQIRDKLNPTCPGTSKQLVPLNFNSFFMYQEWDDIQIVWICGMAGMGNATFARAVYDAVVSEKCGLGPVQEVSVEWSTRILDPSSEINEIKRKLQHKKVLLIVDEVNKQEHLVDLARKADLFGPGSIIIASATDPDKSAQQINVINISFDGQMGRERKICLDVCCS</sequence>
<accession>A0AAV1R489</accession>